<protein>
    <recommendedName>
        <fullName evidence="4">CVNH domain-containing protein</fullName>
    </recommendedName>
</protein>
<evidence type="ECO:0000313" key="2">
    <source>
        <dbReference type="EMBL" id="MFD1882945.1"/>
    </source>
</evidence>
<gene>
    <name evidence="2" type="ORF">ACFSCT_14580</name>
</gene>
<comment type="caution">
    <text evidence="2">The sequence shown here is derived from an EMBL/GenBank/DDBJ whole genome shotgun (WGS) entry which is preliminary data.</text>
</comment>
<organism evidence="2 3">
    <name type="scientific">Paracoccus pacificus</name>
    <dbReference type="NCBI Taxonomy" id="1463598"/>
    <lineage>
        <taxon>Bacteria</taxon>
        <taxon>Pseudomonadati</taxon>
        <taxon>Pseudomonadota</taxon>
        <taxon>Alphaproteobacteria</taxon>
        <taxon>Rhodobacterales</taxon>
        <taxon>Paracoccaceae</taxon>
        <taxon>Paracoccus</taxon>
    </lineage>
</organism>
<evidence type="ECO:0000313" key="3">
    <source>
        <dbReference type="Proteomes" id="UP001597213"/>
    </source>
</evidence>
<feature type="signal peptide" evidence="1">
    <location>
        <begin position="1"/>
        <end position="21"/>
    </location>
</feature>
<reference evidence="3" key="1">
    <citation type="journal article" date="2019" name="Int. J. Syst. Evol. Microbiol.">
        <title>The Global Catalogue of Microorganisms (GCM) 10K type strain sequencing project: providing services to taxonomists for standard genome sequencing and annotation.</title>
        <authorList>
            <consortium name="The Broad Institute Genomics Platform"/>
            <consortium name="The Broad Institute Genome Sequencing Center for Infectious Disease"/>
            <person name="Wu L."/>
            <person name="Ma J."/>
        </authorList>
    </citation>
    <scope>NUCLEOTIDE SEQUENCE [LARGE SCALE GENOMIC DNA]</scope>
    <source>
        <strain evidence="3">CCUG 56029</strain>
    </source>
</reference>
<dbReference type="RefSeq" id="WP_379143886.1">
    <property type="nucleotide sequence ID" value="NZ_JBHUEN010000043.1"/>
</dbReference>
<evidence type="ECO:0000256" key="1">
    <source>
        <dbReference type="SAM" id="SignalP"/>
    </source>
</evidence>
<keyword evidence="1" id="KW-0732">Signal</keyword>
<evidence type="ECO:0008006" key="4">
    <source>
        <dbReference type="Google" id="ProtNLM"/>
    </source>
</evidence>
<dbReference type="PROSITE" id="PS51257">
    <property type="entry name" value="PROKAR_LIPOPROTEIN"/>
    <property type="match status" value="1"/>
</dbReference>
<sequence length="132" mass="13422">MTPKTLPLLGLPLLLLACVDAAPTPAPTPAQPPGQPASPLGLAGSYNLDPAACANPGTGEGRLIIAGRSLQFYESQCTTASSTAVNGGGTALTLNCQGEGETWSRQVVLTPNAIGLTLAEAGRPTFTYRRCS</sequence>
<dbReference type="EMBL" id="JBHUEN010000043">
    <property type="protein sequence ID" value="MFD1882945.1"/>
    <property type="molecule type" value="Genomic_DNA"/>
</dbReference>
<accession>A0ABW4RB12</accession>
<feature type="chain" id="PRO_5045811856" description="CVNH domain-containing protein" evidence="1">
    <location>
        <begin position="22"/>
        <end position="132"/>
    </location>
</feature>
<name>A0ABW4RB12_9RHOB</name>
<proteinExistence type="predicted"/>
<keyword evidence="3" id="KW-1185">Reference proteome</keyword>
<dbReference type="Proteomes" id="UP001597213">
    <property type="component" value="Unassembled WGS sequence"/>
</dbReference>